<comment type="caution">
    <text evidence="2">The sequence shown here is derived from an EMBL/GenBank/DDBJ whole genome shotgun (WGS) entry which is preliminary data.</text>
</comment>
<gene>
    <name evidence="2" type="ORF">HMPREF0762_01451</name>
</gene>
<feature type="region of interest" description="Disordered" evidence="1">
    <location>
        <begin position="46"/>
        <end position="74"/>
    </location>
</feature>
<name>D0WHX9_SLAES</name>
<evidence type="ECO:0000313" key="3">
    <source>
        <dbReference type="Proteomes" id="UP000006001"/>
    </source>
</evidence>
<accession>D0WHX9</accession>
<sequence length="74" mass="8226">MFPSSNWLTIGSYHTRTSFCKINPHISENIIGEYLGSVSRTHHIGRRHDENPAKKALSDGENGLAGLKRPLTIP</sequence>
<dbReference type="AlphaFoldDB" id="D0WHX9"/>
<feature type="compositionally biased region" description="Basic and acidic residues" evidence="1">
    <location>
        <begin position="47"/>
        <end position="58"/>
    </location>
</feature>
<dbReference type="Proteomes" id="UP000006001">
    <property type="component" value="Unassembled WGS sequence"/>
</dbReference>
<protein>
    <submittedName>
        <fullName evidence="2">Uncharacterized protein</fullName>
    </submittedName>
</protein>
<dbReference type="HOGENOM" id="CLU_2685876_0_0_11"/>
<evidence type="ECO:0000256" key="1">
    <source>
        <dbReference type="SAM" id="MobiDB-lite"/>
    </source>
</evidence>
<keyword evidence="3" id="KW-1185">Reference proteome</keyword>
<dbReference type="EMBL" id="ACUX02000014">
    <property type="protein sequence ID" value="EEZ60926.1"/>
    <property type="molecule type" value="Genomic_DNA"/>
</dbReference>
<proteinExistence type="predicted"/>
<evidence type="ECO:0000313" key="2">
    <source>
        <dbReference type="EMBL" id="EEZ60926.1"/>
    </source>
</evidence>
<organism evidence="2 3">
    <name type="scientific">Slackia exigua (strain ATCC 700122 / DSM 15923 / CIP 105133 / JCM 11022 / KCTC 5966 / S-7)</name>
    <dbReference type="NCBI Taxonomy" id="649764"/>
    <lineage>
        <taxon>Bacteria</taxon>
        <taxon>Bacillati</taxon>
        <taxon>Actinomycetota</taxon>
        <taxon>Coriobacteriia</taxon>
        <taxon>Eggerthellales</taxon>
        <taxon>Eggerthellaceae</taxon>
        <taxon>Slackia</taxon>
    </lineage>
</organism>
<reference evidence="2" key="1">
    <citation type="submission" date="2009-10" db="EMBL/GenBank/DDBJ databases">
        <authorList>
            <person name="Weinstock G."/>
            <person name="Sodergren E."/>
            <person name="Clifton S."/>
            <person name="Fulton L."/>
            <person name="Fulton B."/>
            <person name="Courtney L."/>
            <person name="Fronick C."/>
            <person name="Harrison M."/>
            <person name="Strong C."/>
            <person name="Farmer C."/>
            <person name="Delahaunty K."/>
            <person name="Markovic C."/>
            <person name="Hall O."/>
            <person name="Minx P."/>
            <person name="Tomlinson C."/>
            <person name="Mitreva M."/>
            <person name="Nelson J."/>
            <person name="Hou S."/>
            <person name="Wollam A."/>
            <person name="Pepin K.H."/>
            <person name="Johnson M."/>
            <person name="Bhonagiri V."/>
            <person name="Nash W.E."/>
            <person name="Warren W."/>
            <person name="Chinwalla A."/>
            <person name="Mardis E.R."/>
            <person name="Wilson R.K."/>
        </authorList>
    </citation>
    <scope>NUCLEOTIDE SEQUENCE [LARGE SCALE GENOMIC DNA]</scope>
    <source>
        <strain evidence="2">ATCC 700122</strain>
    </source>
</reference>